<dbReference type="InterPro" id="IPR045851">
    <property type="entry name" value="AMP-bd_C_sf"/>
</dbReference>
<dbReference type="Pfam" id="PF13193">
    <property type="entry name" value="AMP-binding_C"/>
    <property type="match status" value="1"/>
</dbReference>
<evidence type="ECO:0000256" key="1">
    <source>
        <dbReference type="SAM" id="MobiDB-lite"/>
    </source>
</evidence>
<dbReference type="SUPFAM" id="SSF56801">
    <property type="entry name" value="Acetyl-CoA synthetase-like"/>
    <property type="match status" value="1"/>
</dbReference>
<protein>
    <submittedName>
        <fullName evidence="4">AMP-binding protein</fullName>
    </submittedName>
</protein>
<evidence type="ECO:0000313" key="4">
    <source>
        <dbReference type="EMBL" id="TSJ74794.1"/>
    </source>
</evidence>
<dbReference type="InterPro" id="IPR025110">
    <property type="entry name" value="AMP-bd_C"/>
</dbReference>
<feature type="region of interest" description="Disordered" evidence="1">
    <location>
        <begin position="577"/>
        <end position="604"/>
    </location>
</feature>
<reference evidence="4 5" key="1">
    <citation type="submission" date="2019-07" db="EMBL/GenBank/DDBJ databases">
        <title>Draft genome of Corynebacterium godavarianum and other related strains.</title>
        <authorList>
            <person name="Bernier A.-M."/>
            <person name="Bernard K."/>
        </authorList>
    </citation>
    <scope>NUCLEOTIDE SEQUENCE [LARGE SCALE GENOMIC DNA]</scope>
    <source>
        <strain evidence="4 5">LMG 29598</strain>
    </source>
</reference>
<dbReference type="PANTHER" id="PTHR43767">
    <property type="entry name" value="LONG-CHAIN-FATTY-ACID--COA LIGASE"/>
    <property type="match status" value="1"/>
</dbReference>
<feature type="domain" description="AMP-binding enzyme C-terminal" evidence="3">
    <location>
        <begin position="481"/>
        <end position="556"/>
    </location>
</feature>
<dbReference type="EMBL" id="VMHH01000003">
    <property type="protein sequence ID" value="TSJ74794.1"/>
    <property type="molecule type" value="Genomic_DNA"/>
</dbReference>
<keyword evidence="5" id="KW-1185">Reference proteome</keyword>
<evidence type="ECO:0000313" key="5">
    <source>
        <dbReference type="Proteomes" id="UP000320747"/>
    </source>
</evidence>
<dbReference type="RefSeq" id="WP_095546985.1">
    <property type="nucleotide sequence ID" value="NZ_JAADJX010000001.1"/>
</dbReference>
<comment type="caution">
    <text evidence="4">The sequence shown here is derived from an EMBL/GenBank/DDBJ whole genome shotgun (WGS) entry which is preliminary data.</text>
</comment>
<dbReference type="Gene3D" id="3.30.300.30">
    <property type="match status" value="1"/>
</dbReference>
<dbReference type="Pfam" id="PF00501">
    <property type="entry name" value="AMP-binding"/>
    <property type="match status" value="1"/>
</dbReference>
<dbReference type="InterPro" id="IPR050237">
    <property type="entry name" value="ATP-dep_AMP-bd_enzyme"/>
</dbReference>
<gene>
    <name evidence="4" type="ORF">FPH17_04860</name>
</gene>
<dbReference type="PROSITE" id="PS00455">
    <property type="entry name" value="AMP_BINDING"/>
    <property type="match status" value="1"/>
</dbReference>
<dbReference type="CDD" id="cd05936">
    <property type="entry name" value="FC-FACS_FadD_like"/>
    <property type="match status" value="1"/>
</dbReference>
<dbReference type="Gene3D" id="3.40.50.12780">
    <property type="entry name" value="N-terminal domain of ligase-like"/>
    <property type="match status" value="1"/>
</dbReference>
<proteinExistence type="predicted"/>
<organism evidence="4 5">
    <name type="scientific">Corynebacterium godavarianum</name>
    <dbReference type="NCBI Taxonomy" id="2054421"/>
    <lineage>
        <taxon>Bacteria</taxon>
        <taxon>Bacillati</taxon>
        <taxon>Actinomycetota</taxon>
        <taxon>Actinomycetes</taxon>
        <taxon>Mycobacteriales</taxon>
        <taxon>Corynebacteriaceae</taxon>
        <taxon>Corynebacterium</taxon>
    </lineage>
</organism>
<dbReference type="InterPro" id="IPR020845">
    <property type="entry name" value="AMP-binding_CS"/>
</dbReference>
<dbReference type="Proteomes" id="UP000320747">
    <property type="component" value="Unassembled WGS sequence"/>
</dbReference>
<evidence type="ECO:0000259" key="3">
    <source>
        <dbReference type="Pfam" id="PF13193"/>
    </source>
</evidence>
<dbReference type="PANTHER" id="PTHR43767:SF1">
    <property type="entry name" value="NONRIBOSOMAL PEPTIDE SYNTHASE PES1 (EUROFUNG)-RELATED"/>
    <property type="match status" value="1"/>
</dbReference>
<dbReference type="InterPro" id="IPR000873">
    <property type="entry name" value="AMP-dep_synth/lig_dom"/>
</dbReference>
<accession>A0ABY3E5A6</accession>
<feature type="domain" description="AMP-dependent synthetase/ligase" evidence="2">
    <location>
        <begin position="33"/>
        <end position="431"/>
    </location>
</feature>
<evidence type="ECO:0000259" key="2">
    <source>
        <dbReference type="Pfam" id="PF00501"/>
    </source>
</evidence>
<dbReference type="NCBIfam" id="NF004114">
    <property type="entry name" value="PRK05605.1"/>
    <property type="match status" value="1"/>
</dbReference>
<name>A0ABY3E5A6_9CORY</name>
<sequence length="604" mass="65938">MSASDEKAWIQQYAEWTDPHPRLGSDTLVSMFNANVAATPQRDATWFMGKALTYAQLNEKVTRLANALAGLGVRRGDRVALALPNCPQHVVALTAVLRLGATVVEHNPLYTAYELRDQFIDHGAKVAIVFDKQADTFTTLTEDTPLETVVSVNMIDEMPWATRAALSVPVGPIRDKRAQLTGPAPGTIDMKDLLEGRGGAHVASRGGVPAGEPPISADDPAVILYTSGTTGAPKGVPLTHRNITSVLTAGVSWLENWGAVEEKVLGILPMFHVYGLTLNYALPLTCGAQMVLLPAPKPELYQKAILKTRPTVLPGVPTLYDRIIDWAVESHADLSSIHTSISGASTLPAHTIERWEQATGGRLIEGYGLTETSPILAGNTLDGTRRPGYIGLPFPNTEIRIANPDNPAETVPDGEPGELLARGPQVFSGYLNNPEATEKTFYLDWFRTGDMAVMEPDGWIKLVARIKELIITGGFNVYPDEVEQAIRQHPDVTDIAAVGRPRADGSEDVVACVTLRDGAALDPEGLKKFARERLTRYKVPRTFYHFEELDRDQTGKIRRRDVQRTLIRMLEEDGAYRAATRQQRGAEVHRSPTSPATVEKATEA</sequence>
<dbReference type="InterPro" id="IPR042099">
    <property type="entry name" value="ANL_N_sf"/>
</dbReference>